<reference evidence="2 3" key="1">
    <citation type="submission" date="2023-09" db="EMBL/GenBank/DDBJ databases">
        <title>Complete-Gapless Cercospora beticola genome.</title>
        <authorList>
            <person name="Wyatt N.A."/>
            <person name="Spanner R.E."/>
            <person name="Bolton M.D."/>
        </authorList>
    </citation>
    <scope>NUCLEOTIDE SEQUENCE [LARGE SCALE GENOMIC DNA]</scope>
    <source>
        <strain evidence="2">Cb09-40</strain>
    </source>
</reference>
<sequence length="106" mass="12149">MKLRGWPPGALLQELQRHWGLLSLAAAAAGYAFSPLYRGLTFQFKVFLQMSGMTAGAIIDADRRLIAHEAMVRNRKKIARDAEVWRRYEEDYQQLLDEANKAPKED</sequence>
<organism evidence="2 3">
    <name type="scientific">Cercospora beticola</name>
    <name type="common">Sugarbeet leaf spot fungus</name>
    <dbReference type="NCBI Taxonomy" id="122368"/>
    <lineage>
        <taxon>Eukaryota</taxon>
        <taxon>Fungi</taxon>
        <taxon>Dikarya</taxon>
        <taxon>Ascomycota</taxon>
        <taxon>Pezizomycotina</taxon>
        <taxon>Dothideomycetes</taxon>
        <taxon>Dothideomycetidae</taxon>
        <taxon>Mycosphaerellales</taxon>
        <taxon>Mycosphaerellaceae</taxon>
        <taxon>Cercospora</taxon>
    </lineage>
</organism>
<evidence type="ECO:0000313" key="2">
    <source>
        <dbReference type="EMBL" id="WPB06312.1"/>
    </source>
</evidence>
<dbReference type="GeneID" id="35433178"/>
<name>A0ABZ0P384_CERBT</name>
<proteinExistence type="predicted"/>
<evidence type="ECO:0000256" key="1">
    <source>
        <dbReference type="SAM" id="Phobius"/>
    </source>
</evidence>
<dbReference type="RefSeq" id="XP_023450889.2">
    <property type="nucleotide sequence ID" value="XM_023602153.2"/>
</dbReference>
<keyword evidence="1" id="KW-0472">Membrane</keyword>
<accession>A0ABZ0P384</accession>
<dbReference type="Proteomes" id="UP001302367">
    <property type="component" value="Chromosome 7"/>
</dbReference>
<dbReference type="PANTHER" id="PTHR39153:SF1">
    <property type="entry name" value="AGR244WP"/>
    <property type="match status" value="1"/>
</dbReference>
<evidence type="ECO:0000313" key="3">
    <source>
        <dbReference type="Proteomes" id="UP001302367"/>
    </source>
</evidence>
<dbReference type="PANTHER" id="PTHR39153">
    <property type="entry name" value="AGR244WP"/>
    <property type="match status" value="1"/>
</dbReference>
<dbReference type="EMBL" id="CP134190">
    <property type="protein sequence ID" value="WPB06312.1"/>
    <property type="molecule type" value="Genomic_DNA"/>
</dbReference>
<feature type="transmembrane region" description="Helical" evidence="1">
    <location>
        <begin position="20"/>
        <end position="40"/>
    </location>
</feature>
<keyword evidence="1" id="KW-0812">Transmembrane</keyword>
<gene>
    <name evidence="2" type="ORF">RHO25_010969</name>
</gene>
<dbReference type="InterPro" id="IPR038882">
    <property type="entry name" value="Rcf3"/>
</dbReference>
<protein>
    <submittedName>
        <fullName evidence="2">Uncharacterized protein</fullName>
    </submittedName>
</protein>
<keyword evidence="1" id="KW-1133">Transmembrane helix</keyword>
<keyword evidence="3" id="KW-1185">Reference proteome</keyword>